<dbReference type="AlphaFoldDB" id="A0A848QSB7"/>
<dbReference type="Proteomes" id="UP000561181">
    <property type="component" value="Unassembled WGS sequence"/>
</dbReference>
<dbReference type="EMBL" id="JABCRE010000003">
    <property type="protein sequence ID" value="NMW32396.1"/>
    <property type="molecule type" value="Genomic_DNA"/>
</dbReference>
<protein>
    <submittedName>
        <fullName evidence="1">Uncharacterized protein</fullName>
    </submittedName>
</protein>
<sequence length="120" mass="13209">MAGPVTAEVAEPTKGEIKLAKMLEGREAGEPTSCVRLFPTSNLTVIDGTALVYKRGSTLYVNVPRDPQNIDKHDTLVTRPFGNRLCKTDIVTTIDPFTGFYTGNIFLSEFVPYKKVKKDG</sequence>
<accession>A0A848QSB7</accession>
<gene>
    <name evidence="1" type="ORF">HKD42_10020</name>
</gene>
<evidence type="ECO:0000313" key="2">
    <source>
        <dbReference type="Proteomes" id="UP000561181"/>
    </source>
</evidence>
<organism evidence="1 2">
    <name type="scientific">Pontixanthobacter rizhaonensis</name>
    <dbReference type="NCBI Taxonomy" id="2730337"/>
    <lineage>
        <taxon>Bacteria</taxon>
        <taxon>Pseudomonadati</taxon>
        <taxon>Pseudomonadota</taxon>
        <taxon>Alphaproteobacteria</taxon>
        <taxon>Sphingomonadales</taxon>
        <taxon>Erythrobacteraceae</taxon>
        <taxon>Pontixanthobacter</taxon>
    </lineage>
</organism>
<keyword evidence="2" id="KW-1185">Reference proteome</keyword>
<evidence type="ECO:0000313" key="1">
    <source>
        <dbReference type="EMBL" id="NMW32396.1"/>
    </source>
</evidence>
<proteinExistence type="predicted"/>
<name>A0A848QSB7_9SPHN</name>
<comment type="caution">
    <text evidence="1">The sequence shown here is derived from an EMBL/GenBank/DDBJ whole genome shotgun (WGS) entry which is preliminary data.</text>
</comment>
<reference evidence="1 2" key="1">
    <citation type="submission" date="2020-04" db="EMBL/GenBank/DDBJ databases">
        <authorList>
            <person name="Liu A."/>
        </authorList>
    </citation>
    <scope>NUCLEOTIDE SEQUENCE [LARGE SCALE GENOMIC DNA]</scope>
    <source>
        <strain evidence="1 2">RZ02</strain>
    </source>
</reference>